<dbReference type="Pfam" id="PF04178">
    <property type="entry name" value="Got1"/>
    <property type="match status" value="1"/>
</dbReference>
<evidence type="ECO:0000313" key="9">
    <source>
        <dbReference type="EMBL" id="KAK0554959.1"/>
    </source>
</evidence>
<feature type="transmembrane region" description="Helical" evidence="8">
    <location>
        <begin position="62"/>
        <end position="80"/>
    </location>
</feature>
<dbReference type="AlphaFoldDB" id="A0AAN6GVK5"/>
<name>A0AAN6GVK5_9BASI</name>
<dbReference type="GO" id="GO:0000139">
    <property type="term" value="C:Golgi membrane"/>
    <property type="evidence" value="ECO:0007669"/>
    <property type="project" value="UniProtKB-SubCell"/>
</dbReference>
<dbReference type="GO" id="GO:0016192">
    <property type="term" value="P:vesicle-mediated transport"/>
    <property type="evidence" value="ECO:0007669"/>
    <property type="project" value="InterPro"/>
</dbReference>
<dbReference type="InterPro" id="IPR011691">
    <property type="entry name" value="Vesicle_transpt_SFT2"/>
</dbReference>
<keyword evidence="10" id="KW-1185">Reference proteome</keyword>
<comment type="function">
    <text evidence="8">Nonessential protein required for the fusion of transport vesicles derived from the endocytic pathway with the Golgi complex.</text>
</comment>
<sequence>MACLIGSGICFLFSFLYLNPFHLSLRPHKFALAFSAGSLLFMFGFALLTGPIAHLKHIFSPARLPFSVAYFSSLALTLYFSLGPRWLIPTLASAIIQVVTLLVYLAAYFPGGTATLSYGGRMLLRGGASLLPI</sequence>
<dbReference type="Proteomes" id="UP001176517">
    <property type="component" value="Unassembled WGS sequence"/>
</dbReference>
<evidence type="ECO:0000256" key="1">
    <source>
        <dbReference type="ARBA" id="ARBA00004141"/>
    </source>
</evidence>
<comment type="subcellular location">
    <subcellularLocation>
        <location evidence="8">Golgi apparatus membrane</location>
        <topology evidence="8">Multi-pass membrane protein</topology>
    </subcellularLocation>
    <subcellularLocation>
        <location evidence="1">Membrane</location>
        <topology evidence="1">Multi-pass membrane protein</topology>
    </subcellularLocation>
</comment>
<keyword evidence="3 8" id="KW-0812">Transmembrane</keyword>
<dbReference type="PANTHER" id="PTHR23137:SF36">
    <property type="entry name" value="VESICLE TRANSPORT PROTEIN SFT2C"/>
    <property type="match status" value="1"/>
</dbReference>
<evidence type="ECO:0000256" key="4">
    <source>
        <dbReference type="ARBA" id="ARBA00022927"/>
    </source>
</evidence>
<evidence type="ECO:0000256" key="8">
    <source>
        <dbReference type="RuleBase" id="RU363111"/>
    </source>
</evidence>
<dbReference type="InterPro" id="IPR007305">
    <property type="entry name" value="Vesicle_transpt_Got1/SFT2"/>
</dbReference>
<evidence type="ECO:0000256" key="6">
    <source>
        <dbReference type="ARBA" id="ARBA00023136"/>
    </source>
</evidence>
<keyword evidence="2 8" id="KW-0813">Transport</keyword>
<proteinExistence type="inferred from homology"/>
<keyword evidence="5 8" id="KW-1133">Transmembrane helix</keyword>
<organism evidence="9 10">
    <name type="scientific">Tilletia horrida</name>
    <dbReference type="NCBI Taxonomy" id="155126"/>
    <lineage>
        <taxon>Eukaryota</taxon>
        <taxon>Fungi</taxon>
        <taxon>Dikarya</taxon>
        <taxon>Basidiomycota</taxon>
        <taxon>Ustilaginomycotina</taxon>
        <taxon>Exobasidiomycetes</taxon>
        <taxon>Tilletiales</taxon>
        <taxon>Tilletiaceae</taxon>
        <taxon>Tilletia</taxon>
    </lineage>
</organism>
<keyword evidence="4 8" id="KW-0653">Protein transport</keyword>
<feature type="transmembrane region" description="Helical" evidence="8">
    <location>
        <begin position="86"/>
        <end position="109"/>
    </location>
</feature>
<feature type="transmembrane region" description="Helical" evidence="8">
    <location>
        <begin position="30"/>
        <end position="50"/>
    </location>
</feature>
<evidence type="ECO:0000256" key="3">
    <source>
        <dbReference type="ARBA" id="ARBA00022692"/>
    </source>
</evidence>
<dbReference type="PANTHER" id="PTHR23137">
    <property type="entry name" value="VESICLE TRANSPORT PROTEIN-RELATED"/>
    <property type="match status" value="1"/>
</dbReference>
<dbReference type="EMBL" id="JAPDMZ010000032">
    <property type="protein sequence ID" value="KAK0554959.1"/>
    <property type="molecule type" value="Genomic_DNA"/>
</dbReference>
<comment type="caution">
    <text evidence="8">Lacks conserved residue(s) required for the propagation of feature annotation.</text>
</comment>
<accession>A0AAN6GVK5</accession>
<evidence type="ECO:0000256" key="5">
    <source>
        <dbReference type="ARBA" id="ARBA00022989"/>
    </source>
</evidence>
<keyword evidence="8" id="KW-0333">Golgi apparatus</keyword>
<dbReference type="GO" id="GO:0015031">
    <property type="term" value="P:protein transport"/>
    <property type="evidence" value="ECO:0007669"/>
    <property type="project" value="UniProtKB-KW"/>
</dbReference>
<comment type="caution">
    <text evidence="9">The sequence shown here is derived from an EMBL/GenBank/DDBJ whole genome shotgun (WGS) entry which is preliminary data.</text>
</comment>
<protein>
    <recommendedName>
        <fullName evidence="8">Protein transport protein SFT2</fullName>
    </recommendedName>
</protein>
<evidence type="ECO:0000313" key="10">
    <source>
        <dbReference type="Proteomes" id="UP001176517"/>
    </source>
</evidence>
<evidence type="ECO:0000256" key="7">
    <source>
        <dbReference type="ARBA" id="ARBA00025800"/>
    </source>
</evidence>
<evidence type="ECO:0000256" key="2">
    <source>
        <dbReference type="ARBA" id="ARBA00022448"/>
    </source>
</evidence>
<gene>
    <name evidence="9" type="primary">SFT2</name>
    <name evidence="9" type="ORF">OC846_001910</name>
</gene>
<keyword evidence="6 8" id="KW-0472">Membrane</keyword>
<comment type="similarity">
    <text evidence="7 8">Belongs to the SFT2 family.</text>
</comment>
<reference evidence="9" key="1">
    <citation type="journal article" date="2023" name="PhytoFront">
        <title>Draft Genome Resources of Seven Strains of Tilletia horrida, Causal Agent of Kernel Smut of Rice.</title>
        <authorList>
            <person name="Khanal S."/>
            <person name="Antony Babu S."/>
            <person name="Zhou X.G."/>
        </authorList>
    </citation>
    <scope>NUCLEOTIDE SEQUENCE</scope>
    <source>
        <strain evidence="9">TX6</strain>
    </source>
</reference>